<gene>
    <name evidence="2" type="ORF">Taro_001430</name>
</gene>
<feature type="region of interest" description="Disordered" evidence="1">
    <location>
        <begin position="1"/>
        <end position="46"/>
    </location>
</feature>
<evidence type="ECO:0000313" key="2">
    <source>
        <dbReference type="EMBL" id="MQL69124.1"/>
    </source>
</evidence>
<dbReference type="EMBL" id="NMUH01000029">
    <property type="protein sequence ID" value="MQL69124.1"/>
    <property type="molecule type" value="Genomic_DNA"/>
</dbReference>
<keyword evidence="3" id="KW-1185">Reference proteome</keyword>
<protein>
    <submittedName>
        <fullName evidence="2">Uncharacterized protein</fullName>
    </submittedName>
</protein>
<reference evidence="2" key="1">
    <citation type="submission" date="2017-07" db="EMBL/GenBank/DDBJ databases">
        <title>Taro Niue Genome Assembly and Annotation.</title>
        <authorList>
            <person name="Atibalentja N."/>
            <person name="Keating K."/>
            <person name="Fields C.J."/>
        </authorList>
    </citation>
    <scope>NUCLEOTIDE SEQUENCE</scope>
    <source>
        <strain evidence="2">Niue_2</strain>
        <tissue evidence="2">Leaf</tissue>
    </source>
</reference>
<sequence>MRDSREGEGVGGIESRNPPRREERKTRIHRGGRRRGRPHKSQPPSRCPLLLVLVATPRCL</sequence>
<dbReference type="AlphaFoldDB" id="A0A843THU4"/>
<dbReference type="Proteomes" id="UP000652761">
    <property type="component" value="Unassembled WGS sequence"/>
</dbReference>
<feature type="compositionally biased region" description="Basic residues" evidence="1">
    <location>
        <begin position="26"/>
        <end position="40"/>
    </location>
</feature>
<accession>A0A843THU4</accession>
<comment type="caution">
    <text evidence="2">The sequence shown here is derived from an EMBL/GenBank/DDBJ whole genome shotgun (WGS) entry which is preliminary data.</text>
</comment>
<evidence type="ECO:0000313" key="3">
    <source>
        <dbReference type="Proteomes" id="UP000652761"/>
    </source>
</evidence>
<evidence type="ECO:0000256" key="1">
    <source>
        <dbReference type="SAM" id="MobiDB-lite"/>
    </source>
</evidence>
<proteinExistence type="predicted"/>
<organism evidence="2 3">
    <name type="scientific">Colocasia esculenta</name>
    <name type="common">Wild taro</name>
    <name type="synonym">Arum esculentum</name>
    <dbReference type="NCBI Taxonomy" id="4460"/>
    <lineage>
        <taxon>Eukaryota</taxon>
        <taxon>Viridiplantae</taxon>
        <taxon>Streptophyta</taxon>
        <taxon>Embryophyta</taxon>
        <taxon>Tracheophyta</taxon>
        <taxon>Spermatophyta</taxon>
        <taxon>Magnoliopsida</taxon>
        <taxon>Liliopsida</taxon>
        <taxon>Araceae</taxon>
        <taxon>Aroideae</taxon>
        <taxon>Colocasieae</taxon>
        <taxon>Colocasia</taxon>
    </lineage>
</organism>
<name>A0A843THU4_COLES</name>